<dbReference type="PANTHER" id="PTHR14226:SF10">
    <property type="entry name" value="TRIACYLGLYCEROL LIPASE 4-RELATED"/>
    <property type="match status" value="1"/>
</dbReference>
<dbReference type="GeneID" id="81366539"/>
<reference evidence="12" key="2">
    <citation type="journal article" date="2023" name="IMA Fungus">
        <title>Comparative genomic study of the Penicillium genus elucidates a diverse pangenome and 15 lateral gene transfer events.</title>
        <authorList>
            <person name="Petersen C."/>
            <person name="Sorensen T."/>
            <person name="Nielsen M.R."/>
            <person name="Sondergaard T.E."/>
            <person name="Sorensen J.L."/>
            <person name="Fitzpatrick D.A."/>
            <person name="Frisvad J.C."/>
            <person name="Nielsen K.L."/>
        </authorList>
    </citation>
    <scope>NUCLEOTIDE SEQUENCE</scope>
    <source>
        <strain evidence="12">IBT 29677</strain>
    </source>
</reference>
<accession>A0A9W9WA21</accession>
<evidence type="ECO:0000256" key="4">
    <source>
        <dbReference type="ARBA" id="ARBA00022963"/>
    </source>
</evidence>
<dbReference type="EC" id="3.1.1.-" evidence="9"/>
<dbReference type="InterPro" id="IPR016035">
    <property type="entry name" value="Acyl_Trfase/lysoPLipase"/>
</dbReference>
<dbReference type="SUPFAM" id="SSF52151">
    <property type="entry name" value="FabD/lysophospholipase-like"/>
    <property type="match status" value="1"/>
</dbReference>
<feature type="compositionally biased region" description="Low complexity" evidence="10">
    <location>
        <begin position="726"/>
        <end position="755"/>
    </location>
</feature>
<evidence type="ECO:0000256" key="2">
    <source>
        <dbReference type="ARBA" id="ARBA00022692"/>
    </source>
</evidence>
<evidence type="ECO:0000256" key="6">
    <source>
        <dbReference type="ARBA" id="ARBA00023098"/>
    </source>
</evidence>
<dbReference type="InterPro" id="IPR021771">
    <property type="entry name" value="Triacylglycerol_lipase_N"/>
</dbReference>
<dbReference type="OrthoDB" id="10049244at2759"/>
<evidence type="ECO:0000256" key="5">
    <source>
        <dbReference type="ARBA" id="ARBA00022989"/>
    </source>
</evidence>
<protein>
    <recommendedName>
        <fullName evidence="9">Patatin-like phospholipase domain-containing protein</fullName>
        <ecNumber evidence="9">3.1.1.-</ecNumber>
    </recommendedName>
</protein>
<dbReference type="InterPro" id="IPR050301">
    <property type="entry name" value="NTE"/>
</dbReference>
<feature type="compositionally biased region" description="Acidic residues" evidence="10">
    <location>
        <begin position="685"/>
        <end position="697"/>
    </location>
</feature>
<feature type="compositionally biased region" description="Polar residues" evidence="10">
    <location>
        <begin position="772"/>
        <end position="793"/>
    </location>
</feature>
<gene>
    <name evidence="12" type="ORF">N7509_002922</name>
</gene>
<dbReference type="EMBL" id="JAPZBU010000004">
    <property type="protein sequence ID" value="KAJ5409039.1"/>
    <property type="molecule type" value="Genomic_DNA"/>
</dbReference>
<dbReference type="RefSeq" id="XP_056493354.1">
    <property type="nucleotide sequence ID" value="XM_056627559.1"/>
</dbReference>
<evidence type="ECO:0000256" key="10">
    <source>
        <dbReference type="SAM" id="MobiDB-lite"/>
    </source>
</evidence>
<dbReference type="GO" id="GO:0004806">
    <property type="term" value="F:triacylglycerol lipase activity"/>
    <property type="evidence" value="ECO:0007669"/>
    <property type="project" value="InterPro"/>
</dbReference>
<dbReference type="PANTHER" id="PTHR14226">
    <property type="entry name" value="NEUROPATHY TARGET ESTERASE/SWISS CHEESE D.MELANOGASTER"/>
    <property type="match status" value="1"/>
</dbReference>
<evidence type="ECO:0000313" key="12">
    <source>
        <dbReference type="EMBL" id="KAJ5409039.1"/>
    </source>
</evidence>
<keyword evidence="13" id="KW-1185">Reference proteome</keyword>
<feature type="compositionally biased region" description="Basic and acidic residues" evidence="10">
    <location>
        <begin position="627"/>
        <end position="637"/>
    </location>
</feature>
<evidence type="ECO:0000256" key="1">
    <source>
        <dbReference type="ARBA" id="ARBA00002682"/>
    </source>
</evidence>
<evidence type="ECO:0000259" key="11">
    <source>
        <dbReference type="PROSITE" id="PS51635"/>
    </source>
</evidence>
<feature type="short sequence motif" description="GXSXG" evidence="8">
    <location>
        <begin position="260"/>
        <end position="264"/>
    </location>
</feature>
<dbReference type="Proteomes" id="UP001147747">
    <property type="component" value="Unassembled WGS sequence"/>
</dbReference>
<proteinExistence type="inferred from homology"/>
<dbReference type="AlphaFoldDB" id="A0A9W9WA21"/>
<comment type="function">
    <text evidence="9">Lipid hydrolase.</text>
</comment>
<comment type="function">
    <text evidence="1">Probable lipid hydrolase.</text>
</comment>
<dbReference type="GO" id="GO:0016020">
    <property type="term" value="C:membrane"/>
    <property type="evidence" value="ECO:0007669"/>
    <property type="project" value="UniProtKB-SubCell"/>
</dbReference>
<keyword evidence="2" id="KW-0812">Transmembrane</keyword>
<dbReference type="Gene3D" id="3.40.1090.10">
    <property type="entry name" value="Cytosolic phospholipase A2 catalytic domain"/>
    <property type="match status" value="2"/>
</dbReference>
<keyword evidence="6 8" id="KW-0443">Lipid metabolism</keyword>
<comment type="similarity">
    <text evidence="9">Belongs to the PLPL family.</text>
</comment>
<evidence type="ECO:0000256" key="8">
    <source>
        <dbReference type="PROSITE-ProRule" id="PRU01161"/>
    </source>
</evidence>
<keyword evidence="5" id="KW-1133">Transmembrane helix</keyword>
<comment type="subcellular location">
    <subcellularLocation>
        <location evidence="9">Membrane</location>
        <topology evidence="9">Single-pass membrane protein</topology>
    </subcellularLocation>
</comment>
<evidence type="ECO:0000313" key="13">
    <source>
        <dbReference type="Proteomes" id="UP001147747"/>
    </source>
</evidence>
<dbReference type="PROSITE" id="PS51635">
    <property type="entry name" value="PNPLA"/>
    <property type="match status" value="1"/>
</dbReference>
<feature type="domain" description="PNPLA" evidence="11">
    <location>
        <begin position="229"/>
        <end position="426"/>
    </location>
</feature>
<comment type="caution">
    <text evidence="12">The sequence shown here is derived from an EMBL/GenBank/DDBJ whole genome shotgun (WGS) entry which is preliminary data.</text>
</comment>
<feature type="active site" description="Proton acceptor" evidence="8">
    <location>
        <position position="413"/>
    </location>
</feature>
<dbReference type="Pfam" id="PF11815">
    <property type="entry name" value="DUF3336"/>
    <property type="match status" value="1"/>
</dbReference>
<feature type="compositionally biased region" description="Polar residues" evidence="10">
    <location>
        <begin position="640"/>
        <end position="656"/>
    </location>
</feature>
<evidence type="ECO:0000256" key="9">
    <source>
        <dbReference type="RuleBase" id="RU362055"/>
    </source>
</evidence>
<evidence type="ECO:0000256" key="7">
    <source>
        <dbReference type="ARBA" id="ARBA00023136"/>
    </source>
</evidence>
<comment type="caution">
    <text evidence="8">Lacks conserved residue(s) required for the propagation of feature annotation.</text>
</comment>
<reference evidence="12" key="1">
    <citation type="submission" date="2022-12" db="EMBL/GenBank/DDBJ databases">
        <authorList>
            <person name="Petersen C."/>
        </authorList>
    </citation>
    <scope>NUCLEOTIDE SEQUENCE</scope>
    <source>
        <strain evidence="12">IBT 29677</strain>
    </source>
</reference>
<dbReference type="GO" id="GO:0016042">
    <property type="term" value="P:lipid catabolic process"/>
    <property type="evidence" value="ECO:0007669"/>
    <property type="project" value="UniProtKB-UniRule"/>
</dbReference>
<sequence>MHRPAMTVLGDSTIVHSQCHQLDLERDHSSNRSTPYRSLRKAISIPAVSSLVKGSWNWAGETLHTYRDGLSAEQRKQREEIENRKQLFYLKIKNAVTYEEWSECASELDVLENNKAWKYTLECTEYHPQLVHERLRQLEDARISCDVSRMLFLVRTALSRDLGKMSNASLYRHSHIGTKDLIDRYINAALDTITTLVDLSVHDRCDGLELKYILDQLLAARQAFGRSALLFSGGATFGMNHIGVLKALYETGLIPRIISGASAGSIVCAVFCTRKDEELAGLLDTYAHGNFAVFNEHGQEENIFQKTARFLKFGSFLDISHLANTMRNWLGDITFQEAYNRTRRILNICVSSADIYELPRLLNYISAPNVLIWSAVAVSCSVPLVFRPFTLMAKDPLTGEAVPWNDLHKQYIDGSVDGDLPMTRLSEMFNVNHFIVSQVNPHVVPFLPKEDGPVSVAEQASSLVPRWMNTMTHLAKDEMLYRMTVLSELGVFPNSMTKFASIMNQKYSGDINIYPELISSNFPRILENPTTEFMQQACLSGERATWPRLSRIRNAVAIELALDRAIQQMRARVAFSPGQVDFRLQESTRHSSDLSLENGSAGRGSMRNRRRGSHGHELERRRSRRLSHSDPAQELRKAHSTVSLENPRFMTSNDQMSVPVRSKAHHQRRSTISGSGALFATGSASDDDEEQQVEEDEPLDFSFTIAPPSSKHRASWDASCYSEELSNGPRSPARSRRSSFSSGRSQMRSGSGQRGSPKRVFAPSPRDISMALSPSSRHQLSMTPSVNPISPDSLTRKPRS</sequence>
<name>A0A9W9WA21_9EURO</name>
<keyword evidence="3 8" id="KW-0378">Hydrolase</keyword>
<feature type="region of interest" description="Disordered" evidence="10">
    <location>
        <begin position="584"/>
        <end position="697"/>
    </location>
</feature>
<dbReference type="Pfam" id="PF01734">
    <property type="entry name" value="Patatin"/>
    <property type="match status" value="1"/>
</dbReference>
<feature type="active site" description="Nucleophile" evidence="8">
    <location>
        <position position="262"/>
    </location>
</feature>
<keyword evidence="4 8" id="KW-0442">Lipid degradation</keyword>
<keyword evidence="7" id="KW-0472">Membrane</keyword>
<dbReference type="GO" id="GO:0006641">
    <property type="term" value="P:triglyceride metabolic process"/>
    <property type="evidence" value="ECO:0007669"/>
    <property type="project" value="UniProtKB-ARBA"/>
</dbReference>
<dbReference type="InterPro" id="IPR002641">
    <property type="entry name" value="PNPLA_dom"/>
</dbReference>
<feature type="region of interest" description="Disordered" evidence="10">
    <location>
        <begin position="722"/>
        <end position="800"/>
    </location>
</feature>
<dbReference type="CDD" id="cd07230">
    <property type="entry name" value="Pat_TGL4-5_like"/>
    <property type="match status" value="1"/>
</dbReference>
<organism evidence="12 13">
    <name type="scientific">Penicillium cosmopolitanum</name>
    <dbReference type="NCBI Taxonomy" id="1131564"/>
    <lineage>
        <taxon>Eukaryota</taxon>
        <taxon>Fungi</taxon>
        <taxon>Dikarya</taxon>
        <taxon>Ascomycota</taxon>
        <taxon>Pezizomycotina</taxon>
        <taxon>Eurotiomycetes</taxon>
        <taxon>Eurotiomycetidae</taxon>
        <taxon>Eurotiales</taxon>
        <taxon>Aspergillaceae</taxon>
        <taxon>Penicillium</taxon>
    </lineage>
</organism>
<evidence type="ECO:0000256" key="3">
    <source>
        <dbReference type="ARBA" id="ARBA00022801"/>
    </source>
</evidence>